<organism evidence="2">
    <name type="scientific">Rhodanobacter sp. IGA1.0</name>
    <dbReference type="NCBI Taxonomy" id="3158582"/>
    <lineage>
        <taxon>Bacteria</taxon>
        <taxon>Pseudomonadati</taxon>
        <taxon>Pseudomonadota</taxon>
        <taxon>Gammaproteobacteria</taxon>
        <taxon>Lysobacterales</taxon>
        <taxon>Rhodanobacteraceae</taxon>
        <taxon>Rhodanobacter</taxon>
    </lineage>
</organism>
<gene>
    <name evidence="2" type="ORF">ABNK63_13590</name>
</gene>
<accession>A0AAU7QIX1</accession>
<feature type="transmembrane region" description="Helical" evidence="1">
    <location>
        <begin position="12"/>
        <end position="32"/>
    </location>
</feature>
<keyword evidence="1" id="KW-1133">Transmembrane helix</keyword>
<protein>
    <submittedName>
        <fullName evidence="2">Uncharacterized protein</fullName>
    </submittedName>
</protein>
<keyword evidence="1" id="KW-0472">Membrane</keyword>
<reference evidence="2" key="1">
    <citation type="submission" date="2024-06" db="EMBL/GenBank/DDBJ databases">
        <authorList>
            <person name="Sun Y."/>
        </authorList>
    </citation>
    <scope>NUCLEOTIDE SEQUENCE</scope>
    <source>
        <strain evidence="2">IGA1.0</strain>
    </source>
</reference>
<feature type="transmembrane region" description="Helical" evidence="1">
    <location>
        <begin position="38"/>
        <end position="55"/>
    </location>
</feature>
<keyword evidence="1" id="KW-0812">Transmembrane</keyword>
<proteinExistence type="predicted"/>
<dbReference type="EMBL" id="CP157948">
    <property type="protein sequence ID" value="XBS89416.1"/>
    <property type="molecule type" value="Genomic_DNA"/>
</dbReference>
<evidence type="ECO:0000313" key="2">
    <source>
        <dbReference type="EMBL" id="XBS89416.1"/>
    </source>
</evidence>
<name>A0AAU7QIX1_9GAMM</name>
<evidence type="ECO:0000256" key="1">
    <source>
        <dbReference type="SAM" id="Phobius"/>
    </source>
</evidence>
<dbReference type="AlphaFoldDB" id="A0AAU7QIX1"/>
<sequence>MPAGIDGSTRTRLAAGLTVDVLLVFAELAVALFPVGGVLLRDIVVVAVAVAMPVVSKRPTMSALSCRKLHLARGCIKKG</sequence>
<dbReference type="RefSeq" id="WP_350015928.1">
    <property type="nucleotide sequence ID" value="NZ_CP157948.1"/>
</dbReference>